<gene>
    <name evidence="2" type="ORF">Ani05nite_46760</name>
</gene>
<comment type="caution">
    <text evidence="2">The sequence shown here is derived from an EMBL/GenBank/DDBJ whole genome shotgun (WGS) entry which is preliminary data.</text>
</comment>
<dbReference type="Proteomes" id="UP000647172">
    <property type="component" value="Unassembled WGS sequence"/>
</dbReference>
<reference evidence="2" key="1">
    <citation type="submission" date="2021-01" db="EMBL/GenBank/DDBJ databases">
        <title>Whole genome shotgun sequence of Actinoplanes nipponensis NBRC 14063.</title>
        <authorList>
            <person name="Komaki H."/>
            <person name="Tamura T."/>
        </authorList>
    </citation>
    <scope>NUCLEOTIDE SEQUENCE</scope>
    <source>
        <strain evidence="2">NBRC 14063</strain>
    </source>
</reference>
<evidence type="ECO:0000313" key="2">
    <source>
        <dbReference type="EMBL" id="GIE51142.1"/>
    </source>
</evidence>
<keyword evidence="3" id="KW-1185">Reference proteome</keyword>
<accession>A0A919MNN0</accession>
<dbReference type="EMBL" id="BOMQ01000054">
    <property type="protein sequence ID" value="GIE51142.1"/>
    <property type="molecule type" value="Genomic_DNA"/>
</dbReference>
<name>A0A919MNN0_9ACTN</name>
<feature type="compositionally biased region" description="Low complexity" evidence="1">
    <location>
        <begin position="120"/>
        <end position="134"/>
    </location>
</feature>
<evidence type="ECO:0000313" key="3">
    <source>
        <dbReference type="Proteomes" id="UP000647172"/>
    </source>
</evidence>
<sequence>MDEQKPRVARDRNKVFDFLDAKPAKIAYGALGAASGVVGGLLDSEGTRTGAMPPPFDAARFEAQLPAEAHRSEPGVLSLDEIKAEMREVQRRTDADETPAATSKHLSESERPVIGGHARATPPAGEAEAPPTGEQDLGETLRGYLTPALTVLGSAAVTEFLAEFRKELISLVSKRAAEEVFGLIGGDHGQSRSREPRPAVGEERPPEPDGQAEDSADFTADERRKLRRLLRAIEDVDHER</sequence>
<dbReference type="AlphaFoldDB" id="A0A919MNN0"/>
<organism evidence="2 3">
    <name type="scientific">Actinoplanes nipponensis</name>
    <dbReference type="NCBI Taxonomy" id="135950"/>
    <lineage>
        <taxon>Bacteria</taxon>
        <taxon>Bacillati</taxon>
        <taxon>Actinomycetota</taxon>
        <taxon>Actinomycetes</taxon>
        <taxon>Micromonosporales</taxon>
        <taxon>Micromonosporaceae</taxon>
        <taxon>Actinoplanes</taxon>
    </lineage>
</organism>
<feature type="region of interest" description="Disordered" evidence="1">
    <location>
        <begin position="182"/>
        <end position="221"/>
    </location>
</feature>
<dbReference type="RefSeq" id="WP_203771418.1">
    <property type="nucleotide sequence ID" value="NZ_BAAAYJ010000101.1"/>
</dbReference>
<evidence type="ECO:0000256" key="1">
    <source>
        <dbReference type="SAM" id="MobiDB-lite"/>
    </source>
</evidence>
<proteinExistence type="predicted"/>
<feature type="compositionally biased region" description="Basic and acidic residues" evidence="1">
    <location>
        <begin position="189"/>
        <end position="207"/>
    </location>
</feature>
<protein>
    <submittedName>
        <fullName evidence="2">Uncharacterized protein</fullName>
    </submittedName>
</protein>
<feature type="region of interest" description="Disordered" evidence="1">
    <location>
        <begin position="87"/>
        <end position="141"/>
    </location>
</feature>